<reference evidence="1" key="1">
    <citation type="journal article" date="2022" name="Arch. Microbiol.">
        <title>Pseudodesulfovibrio sediminis sp. nov., a mesophilic and neutrophilic sulfate-reducing bacterium isolated from sediment of a brackish lake.</title>
        <authorList>
            <person name="Takahashi A."/>
            <person name="Kojima H."/>
            <person name="Watanabe M."/>
            <person name="Fukui M."/>
        </authorList>
    </citation>
    <scope>NUCLEOTIDE SEQUENCE</scope>
    <source>
        <strain evidence="1">SF6</strain>
    </source>
</reference>
<dbReference type="Proteomes" id="UP001053296">
    <property type="component" value="Chromosome"/>
</dbReference>
<name>A0ABM7PA53_9BACT</name>
<dbReference type="RefSeq" id="WP_229591932.1">
    <property type="nucleotide sequence ID" value="NZ_AP024485.1"/>
</dbReference>
<gene>
    <name evidence="1" type="ORF">PSDVSF_32280</name>
</gene>
<sequence>MLDQNPISYEDTLNKLSRIAQALYWLAEHQPDGGELLHLLGDDVMECLLALDDTEKG</sequence>
<dbReference type="EMBL" id="AP024485">
    <property type="protein sequence ID" value="BCS89986.1"/>
    <property type="molecule type" value="Genomic_DNA"/>
</dbReference>
<protein>
    <submittedName>
        <fullName evidence="1">Uncharacterized protein</fullName>
    </submittedName>
</protein>
<evidence type="ECO:0000313" key="1">
    <source>
        <dbReference type="EMBL" id="BCS89986.1"/>
    </source>
</evidence>
<accession>A0ABM7PA53</accession>
<keyword evidence="2" id="KW-1185">Reference proteome</keyword>
<evidence type="ECO:0000313" key="2">
    <source>
        <dbReference type="Proteomes" id="UP001053296"/>
    </source>
</evidence>
<proteinExistence type="predicted"/>
<organism evidence="1 2">
    <name type="scientific">Pseudodesulfovibrio sediminis</name>
    <dbReference type="NCBI Taxonomy" id="2810563"/>
    <lineage>
        <taxon>Bacteria</taxon>
        <taxon>Pseudomonadati</taxon>
        <taxon>Thermodesulfobacteriota</taxon>
        <taxon>Desulfovibrionia</taxon>
        <taxon>Desulfovibrionales</taxon>
        <taxon>Desulfovibrionaceae</taxon>
    </lineage>
</organism>